<reference evidence="2" key="1">
    <citation type="journal article" date="2017" name="Nature">
        <title>The sunflower genome provides insights into oil metabolism, flowering and Asterid evolution.</title>
        <authorList>
            <person name="Badouin H."/>
            <person name="Gouzy J."/>
            <person name="Grassa C.J."/>
            <person name="Murat F."/>
            <person name="Staton S.E."/>
            <person name="Cottret L."/>
            <person name="Lelandais-Briere C."/>
            <person name="Owens G.L."/>
            <person name="Carrere S."/>
            <person name="Mayjonade B."/>
            <person name="Legrand L."/>
            <person name="Gill N."/>
            <person name="Kane N.C."/>
            <person name="Bowers J.E."/>
            <person name="Hubner S."/>
            <person name="Bellec A."/>
            <person name="Berard A."/>
            <person name="Berges H."/>
            <person name="Blanchet N."/>
            <person name="Boniface M.C."/>
            <person name="Brunel D."/>
            <person name="Catrice O."/>
            <person name="Chaidir N."/>
            <person name="Claudel C."/>
            <person name="Donnadieu C."/>
            <person name="Faraut T."/>
            <person name="Fievet G."/>
            <person name="Helmstetter N."/>
            <person name="King M."/>
            <person name="Knapp S.J."/>
            <person name="Lai Z."/>
            <person name="Le Paslier M.C."/>
            <person name="Lippi Y."/>
            <person name="Lorenzon L."/>
            <person name="Mandel J.R."/>
            <person name="Marage G."/>
            <person name="Marchand G."/>
            <person name="Marquand E."/>
            <person name="Bret-Mestries E."/>
            <person name="Morien E."/>
            <person name="Nambeesan S."/>
            <person name="Nguyen T."/>
            <person name="Pegot-Espagnet P."/>
            <person name="Pouilly N."/>
            <person name="Raftis F."/>
            <person name="Sallet E."/>
            <person name="Schiex T."/>
            <person name="Thomas J."/>
            <person name="Vandecasteele C."/>
            <person name="Vares D."/>
            <person name="Vear F."/>
            <person name="Vautrin S."/>
            <person name="Crespi M."/>
            <person name="Mangin B."/>
            <person name="Burke J.M."/>
            <person name="Salse J."/>
            <person name="Munos S."/>
            <person name="Vincourt P."/>
            <person name="Rieseberg L.H."/>
            <person name="Langlade N.B."/>
        </authorList>
    </citation>
    <scope>NUCLEOTIDE SEQUENCE</scope>
    <source>
        <tissue evidence="2">Leaves</tissue>
    </source>
</reference>
<gene>
    <name evidence="2" type="ORF">HanXRQr2_Chr05g0213051</name>
</gene>
<dbReference type="AlphaFoldDB" id="A0A9K3IZQ4"/>
<name>A0A9K3IZQ4_HELAN</name>
<organism evidence="2 3">
    <name type="scientific">Helianthus annuus</name>
    <name type="common">Common sunflower</name>
    <dbReference type="NCBI Taxonomy" id="4232"/>
    <lineage>
        <taxon>Eukaryota</taxon>
        <taxon>Viridiplantae</taxon>
        <taxon>Streptophyta</taxon>
        <taxon>Embryophyta</taxon>
        <taxon>Tracheophyta</taxon>
        <taxon>Spermatophyta</taxon>
        <taxon>Magnoliopsida</taxon>
        <taxon>eudicotyledons</taxon>
        <taxon>Gunneridae</taxon>
        <taxon>Pentapetalae</taxon>
        <taxon>asterids</taxon>
        <taxon>campanulids</taxon>
        <taxon>Asterales</taxon>
        <taxon>Asteraceae</taxon>
        <taxon>Asteroideae</taxon>
        <taxon>Heliantheae alliance</taxon>
        <taxon>Heliantheae</taxon>
        <taxon>Helianthus</taxon>
    </lineage>
</organism>
<evidence type="ECO:0000313" key="3">
    <source>
        <dbReference type="Proteomes" id="UP000215914"/>
    </source>
</evidence>
<protein>
    <submittedName>
        <fullName evidence="2">Uncharacterized protein</fullName>
    </submittedName>
</protein>
<dbReference type="Gramene" id="mRNA:HanXRQr2_Chr05g0213051">
    <property type="protein sequence ID" value="mRNA:HanXRQr2_Chr05g0213051"/>
    <property type="gene ID" value="HanXRQr2_Chr05g0213051"/>
</dbReference>
<keyword evidence="1" id="KW-0472">Membrane</keyword>
<dbReference type="EMBL" id="MNCJ02000320">
    <property type="protein sequence ID" value="KAF5805740.1"/>
    <property type="molecule type" value="Genomic_DNA"/>
</dbReference>
<proteinExistence type="predicted"/>
<accession>A0A9K3IZQ4</accession>
<sequence length="44" mass="5039">MFPGLVLLMIFVLCFRSMAPLLIVSILTYNVETQMDKSFVNTLE</sequence>
<comment type="caution">
    <text evidence="2">The sequence shown here is derived from an EMBL/GenBank/DDBJ whole genome shotgun (WGS) entry which is preliminary data.</text>
</comment>
<keyword evidence="1" id="KW-1133">Transmembrane helix</keyword>
<evidence type="ECO:0000256" key="1">
    <source>
        <dbReference type="SAM" id="Phobius"/>
    </source>
</evidence>
<keyword evidence="1" id="KW-0812">Transmembrane</keyword>
<evidence type="ECO:0000313" key="2">
    <source>
        <dbReference type="EMBL" id="KAF5805740.1"/>
    </source>
</evidence>
<dbReference type="Proteomes" id="UP000215914">
    <property type="component" value="Unassembled WGS sequence"/>
</dbReference>
<keyword evidence="3" id="KW-1185">Reference proteome</keyword>
<reference evidence="2" key="2">
    <citation type="submission" date="2020-06" db="EMBL/GenBank/DDBJ databases">
        <title>Helianthus annuus Genome sequencing and assembly Release 2.</title>
        <authorList>
            <person name="Gouzy J."/>
            <person name="Langlade N."/>
            <person name="Munos S."/>
        </authorList>
    </citation>
    <scope>NUCLEOTIDE SEQUENCE</scope>
    <source>
        <tissue evidence="2">Leaves</tissue>
    </source>
</reference>
<feature type="transmembrane region" description="Helical" evidence="1">
    <location>
        <begin position="6"/>
        <end position="29"/>
    </location>
</feature>